<name>A0A191ZSH6_9RALS</name>
<dbReference type="RefSeq" id="WP_064801169.1">
    <property type="nucleotide sequence ID" value="NZ_CP016022.1"/>
</dbReference>
<reference evidence="2" key="1">
    <citation type="submission" date="2016-06" db="EMBL/GenBank/DDBJ databases">
        <authorList>
            <person name="Xu Y."/>
            <person name="Nagy A."/>
            <person name="Yan X."/>
            <person name="Kim S.W."/>
            <person name="Haley B."/>
            <person name="Liu N.T."/>
            <person name="Nou X."/>
        </authorList>
    </citation>
    <scope>NUCLEOTIDE SEQUENCE [LARGE SCALE GENOMIC DNA]</scope>
    <source>
        <strain evidence="2">ATCC 49129</strain>
    </source>
</reference>
<sequence>MRLNRRSMGTIGLCLLCTCGLWAAQAGAQESAIALRADSEMPLNKPVKSMAELRYRSVMRQQQDFSCGAAAVGTLLRYAYGMDIDERRVIADMMNVSDPKQVAEQGFSMLDMRNYVQTLGFRGRGYRVDMAALRDLAIPVIVLLSVNGYQHFVVVKRAAQGRVFIADPALGNRIMQEWEFAPAWNGLVFAIVGDVSVQADSGLMQTNAPTLRARENAAFSGGALPIQMEFGPARWDLF</sequence>
<dbReference type="GeneID" id="61524480"/>
<dbReference type="STRING" id="190721.ACS15_0103"/>
<dbReference type="GO" id="GO:0005524">
    <property type="term" value="F:ATP binding"/>
    <property type="evidence" value="ECO:0007669"/>
    <property type="project" value="InterPro"/>
</dbReference>
<evidence type="ECO:0000313" key="2">
    <source>
        <dbReference type="Proteomes" id="UP000078572"/>
    </source>
</evidence>
<protein>
    <submittedName>
        <fullName evidence="1">Peptidase C39</fullName>
    </submittedName>
</protein>
<dbReference type="AlphaFoldDB" id="A0A191ZSH6"/>
<keyword evidence="2" id="KW-1185">Reference proteome</keyword>
<proteinExistence type="predicted"/>
<dbReference type="Proteomes" id="UP000078572">
    <property type="component" value="Chromosome 1"/>
</dbReference>
<accession>A0A191ZSH6</accession>
<dbReference type="GO" id="GO:0006508">
    <property type="term" value="P:proteolysis"/>
    <property type="evidence" value="ECO:0007669"/>
    <property type="project" value="InterPro"/>
</dbReference>
<dbReference type="InterPro" id="IPR005074">
    <property type="entry name" value="Peptidase_C39"/>
</dbReference>
<dbReference type="GO" id="GO:0008233">
    <property type="term" value="F:peptidase activity"/>
    <property type="evidence" value="ECO:0007669"/>
    <property type="project" value="InterPro"/>
</dbReference>
<dbReference type="EMBL" id="CP016022">
    <property type="protein sequence ID" value="ANJ71054.1"/>
    <property type="molecule type" value="Genomic_DNA"/>
</dbReference>
<dbReference type="Pfam" id="PF03412">
    <property type="entry name" value="Peptidase_C39"/>
    <property type="match status" value="1"/>
</dbReference>
<dbReference type="PROSITE" id="PS50990">
    <property type="entry name" value="PEPTIDASE_C39"/>
    <property type="match status" value="1"/>
</dbReference>
<evidence type="ECO:0000313" key="1">
    <source>
        <dbReference type="EMBL" id="ANJ71054.1"/>
    </source>
</evidence>
<dbReference type="OrthoDB" id="13401at2"/>
<organism evidence="1 2">
    <name type="scientific">Ralstonia insidiosa</name>
    <dbReference type="NCBI Taxonomy" id="190721"/>
    <lineage>
        <taxon>Bacteria</taxon>
        <taxon>Pseudomonadati</taxon>
        <taxon>Pseudomonadota</taxon>
        <taxon>Betaproteobacteria</taxon>
        <taxon>Burkholderiales</taxon>
        <taxon>Burkholderiaceae</taxon>
        <taxon>Ralstonia</taxon>
    </lineage>
</organism>
<dbReference type="Gene3D" id="3.90.70.10">
    <property type="entry name" value="Cysteine proteinases"/>
    <property type="match status" value="1"/>
</dbReference>
<dbReference type="CDD" id="cd02423">
    <property type="entry name" value="Peptidase_C39G"/>
    <property type="match status" value="1"/>
</dbReference>
<gene>
    <name evidence="1" type="ORF">A9Y76_00500</name>
</gene>
<dbReference type="GO" id="GO:0016020">
    <property type="term" value="C:membrane"/>
    <property type="evidence" value="ECO:0007669"/>
    <property type="project" value="InterPro"/>
</dbReference>